<reference evidence="1 2" key="1">
    <citation type="submission" date="2013-02" db="EMBL/GenBank/DDBJ databases">
        <title>The Genome Sequence of Enterococcus faecalis ATCC_6055.</title>
        <authorList>
            <consortium name="The Broad Institute Genome Sequencing Platform"/>
            <consortium name="The Broad Institute Genome Sequencing Center for Infectious Disease"/>
            <person name="Earl A.M."/>
            <person name="Gilmore M.S."/>
            <person name="Lebreton F."/>
            <person name="Walker B."/>
            <person name="Young S.K."/>
            <person name="Zeng Q."/>
            <person name="Gargeya S."/>
            <person name="Fitzgerald M."/>
            <person name="Haas B."/>
            <person name="Abouelleil A."/>
            <person name="Alvarado L."/>
            <person name="Arachchi H.M."/>
            <person name="Berlin A.M."/>
            <person name="Chapman S.B."/>
            <person name="Dewar J."/>
            <person name="Goldberg J."/>
            <person name="Griggs A."/>
            <person name="Gujja S."/>
            <person name="Hansen M."/>
            <person name="Howarth C."/>
            <person name="Imamovic A."/>
            <person name="Larimer J."/>
            <person name="McCowan C."/>
            <person name="Murphy C."/>
            <person name="Neiman D."/>
            <person name="Pearson M."/>
            <person name="Priest M."/>
            <person name="Roberts A."/>
            <person name="Saif S."/>
            <person name="Shea T."/>
            <person name="Sisk P."/>
            <person name="Sykes S."/>
            <person name="Wortman J."/>
            <person name="Nusbaum C."/>
            <person name="Birren B."/>
        </authorList>
    </citation>
    <scope>NUCLEOTIDE SEQUENCE [LARGE SCALE GENOMIC DNA]</scope>
    <source>
        <strain evidence="1 2">ATCC 6055</strain>
    </source>
</reference>
<dbReference type="AlphaFoldDB" id="R3HTH8"/>
<accession>R3HTH8</accession>
<organism evidence="1 2">
    <name type="scientific">Enterococcus faecalis ATCC 6055</name>
    <dbReference type="NCBI Taxonomy" id="1169311"/>
    <lineage>
        <taxon>Bacteria</taxon>
        <taxon>Bacillati</taxon>
        <taxon>Bacillota</taxon>
        <taxon>Bacilli</taxon>
        <taxon>Lactobacillales</taxon>
        <taxon>Enterococcaceae</taxon>
        <taxon>Enterococcus</taxon>
    </lineage>
</organism>
<comment type="caution">
    <text evidence="1">The sequence shown here is derived from an EMBL/GenBank/DDBJ whole genome shotgun (WGS) entry which is preliminary data.</text>
</comment>
<dbReference type="RefSeq" id="WP_010829188.1">
    <property type="nucleotide sequence ID" value="NZ_KB944870.1"/>
</dbReference>
<dbReference type="Proteomes" id="UP000013638">
    <property type="component" value="Unassembled WGS sequence"/>
</dbReference>
<dbReference type="HOGENOM" id="CLU_2632568_0_0_9"/>
<dbReference type="PATRIC" id="fig|1169311.3.peg.2978"/>
<evidence type="ECO:0000313" key="1">
    <source>
        <dbReference type="EMBL" id="EOK08862.1"/>
    </source>
</evidence>
<name>R3HTH8_ENTFL</name>
<protein>
    <submittedName>
        <fullName evidence="1">Uncharacterized protein</fullName>
    </submittedName>
</protein>
<gene>
    <name evidence="1" type="ORF">WOU_03029</name>
</gene>
<dbReference type="EMBL" id="ASDZ01000038">
    <property type="protein sequence ID" value="EOK08862.1"/>
    <property type="molecule type" value="Genomic_DNA"/>
</dbReference>
<proteinExistence type="predicted"/>
<evidence type="ECO:0000313" key="2">
    <source>
        <dbReference type="Proteomes" id="UP000013638"/>
    </source>
</evidence>
<sequence length="77" mass="9063">MNKKDLIDYLSDIPSKEVSVKKMIIDILEIDKSKIYENDKLIRKEMLKVMSVVSKNEEFSIKYAYLTDQVETILFLS</sequence>